<comment type="caution">
    <text evidence="2">The sequence shown here is derived from an EMBL/GenBank/DDBJ whole genome shotgun (WGS) entry which is preliminary data.</text>
</comment>
<feature type="compositionally biased region" description="Polar residues" evidence="1">
    <location>
        <begin position="262"/>
        <end position="274"/>
    </location>
</feature>
<name>A0AAW0B051_9AGAR</name>
<dbReference type="AlphaFoldDB" id="A0AAW0B051"/>
<accession>A0AAW0B051</accession>
<evidence type="ECO:0000313" key="3">
    <source>
        <dbReference type="Proteomes" id="UP001383192"/>
    </source>
</evidence>
<dbReference type="EMBL" id="JAYKXP010000223">
    <property type="protein sequence ID" value="KAK7018703.1"/>
    <property type="molecule type" value="Genomic_DNA"/>
</dbReference>
<proteinExistence type="predicted"/>
<evidence type="ECO:0000256" key="1">
    <source>
        <dbReference type="SAM" id="MobiDB-lite"/>
    </source>
</evidence>
<dbReference type="Proteomes" id="UP001383192">
    <property type="component" value="Unassembled WGS sequence"/>
</dbReference>
<sequence>MPFQTSNMLAFNIEELFKTALHVPVQSIAPQLTMLPSFYSASSTQKGASGVGEPSLGAPSGGIMGWVPSHEPVNYARTESQEAPAHRAPAPSGRLMSWTPPVEEPITASHAELGTVSSQSPAGSRASAGIQVLGWTPEDPIEAREVLTAGPALNASGICRAPGAKGTLMSWLSEEDSSEPLTSQDNATGATSTIMSWLPSEDSNESLASQDSYDSDTEYEEIVYIQDPRTKTKQLHSVQVVSAVPKSLTRELFTIPEEDESQSQTASPDGTSPITLVGEASEQAEKVGVVYVEDVDVVDVTMAECDDAASVDTCEEVSVDVQIENMLQKALEWTTVVEEAYKSGRIVGWDASALYVPRIPSLCNVDVEVAEPGDGVMNWECVLDEADALTSTEGAEDWFTEFQEFCEYWTLPDCPDLSPITFKSEDERQDVWNRLMDALCSV</sequence>
<protein>
    <submittedName>
        <fullName evidence="2">Uncharacterized protein</fullName>
    </submittedName>
</protein>
<keyword evidence="3" id="KW-1185">Reference proteome</keyword>
<organism evidence="2 3">
    <name type="scientific">Paramarasmius palmivorus</name>
    <dbReference type="NCBI Taxonomy" id="297713"/>
    <lineage>
        <taxon>Eukaryota</taxon>
        <taxon>Fungi</taxon>
        <taxon>Dikarya</taxon>
        <taxon>Basidiomycota</taxon>
        <taxon>Agaricomycotina</taxon>
        <taxon>Agaricomycetes</taxon>
        <taxon>Agaricomycetidae</taxon>
        <taxon>Agaricales</taxon>
        <taxon>Marasmiineae</taxon>
        <taxon>Marasmiaceae</taxon>
        <taxon>Paramarasmius</taxon>
    </lineage>
</organism>
<evidence type="ECO:0000313" key="2">
    <source>
        <dbReference type="EMBL" id="KAK7018703.1"/>
    </source>
</evidence>
<reference evidence="2 3" key="1">
    <citation type="submission" date="2024-01" db="EMBL/GenBank/DDBJ databases">
        <title>A draft genome for a cacao thread blight-causing isolate of Paramarasmius palmivorus.</title>
        <authorList>
            <person name="Baruah I.K."/>
            <person name="Bukari Y."/>
            <person name="Amoako-Attah I."/>
            <person name="Meinhardt L.W."/>
            <person name="Bailey B.A."/>
            <person name="Cohen S.P."/>
        </authorList>
    </citation>
    <scope>NUCLEOTIDE SEQUENCE [LARGE SCALE GENOMIC DNA]</scope>
    <source>
        <strain evidence="2 3">GH-12</strain>
    </source>
</reference>
<gene>
    <name evidence="2" type="ORF">VNI00_018296</name>
</gene>
<feature type="region of interest" description="Disordered" evidence="1">
    <location>
        <begin position="256"/>
        <end position="275"/>
    </location>
</feature>